<dbReference type="PANTHER" id="PTHR24185">
    <property type="entry name" value="CALCIUM-INDEPENDENT PHOSPHOLIPASE A2-GAMMA"/>
    <property type="match status" value="1"/>
</dbReference>
<dbReference type="Pfam" id="PF01734">
    <property type="entry name" value="Patatin"/>
    <property type="match status" value="1"/>
</dbReference>
<dbReference type="PROSITE" id="PS51635">
    <property type="entry name" value="PNPLA"/>
    <property type="match status" value="1"/>
</dbReference>
<dbReference type="GO" id="GO:0016042">
    <property type="term" value="P:lipid catabolic process"/>
    <property type="evidence" value="ECO:0007669"/>
    <property type="project" value="UniProtKB-UniRule"/>
</dbReference>
<evidence type="ECO:0000256" key="1">
    <source>
        <dbReference type="ARBA" id="ARBA00022801"/>
    </source>
</evidence>
<feature type="compositionally biased region" description="Polar residues" evidence="5">
    <location>
        <begin position="500"/>
        <end position="512"/>
    </location>
</feature>
<protein>
    <recommendedName>
        <fullName evidence="6">PNPLA domain-containing protein</fullName>
    </recommendedName>
</protein>
<evidence type="ECO:0000256" key="2">
    <source>
        <dbReference type="ARBA" id="ARBA00022963"/>
    </source>
</evidence>
<name>A0A8H3D151_9AGAM</name>
<dbReference type="GO" id="GO:0046486">
    <property type="term" value="P:glycerolipid metabolic process"/>
    <property type="evidence" value="ECO:0007669"/>
    <property type="project" value="UniProtKB-ARBA"/>
</dbReference>
<dbReference type="GO" id="GO:0016020">
    <property type="term" value="C:membrane"/>
    <property type="evidence" value="ECO:0007669"/>
    <property type="project" value="TreeGrafter"/>
</dbReference>
<organism evidence="7 8">
    <name type="scientific">Rhizoctonia solani</name>
    <dbReference type="NCBI Taxonomy" id="456999"/>
    <lineage>
        <taxon>Eukaryota</taxon>
        <taxon>Fungi</taxon>
        <taxon>Dikarya</taxon>
        <taxon>Basidiomycota</taxon>
        <taxon>Agaricomycotina</taxon>
        <taxon>Agaricomycetes</taxon>
        <taxon>Cantharellales</taxon>
        <taxon>Ceratobasidiaceae</taxon>
        <taxon>Rhizoctonia</taxon>
    </lineage>
</organism>
<evidence type="ECO:0000313" key="7">
    <source>
        <dbReference type="EMBL" id="CAE6505904.1"/>
    </source>
</evidence>
<dbReference type="GO" id="GO:0019369">
    <property type="term" value="P:arachidonate metabolic process"/>
    <property type="evidence" value="ECO:0007669"/>
    <property type="project" value="TreeGrafter"/>
</dbReference>
<dbReference type="InterPro" id="IPR002641">
    <property type="entry name" value="PNPLA_dom"/>
</dbReference>
<feature type="short sequence motif" description="GXSXG" evidence="4">
    <location>
        <begin position="111"/>
        <end position="115"/>
    </location>
</feature>
<feature type="short sequence motif" description="DGA/G" evidence="4">
    <location>
        <begin position="292"/>
        <end position="294"/>
    </location>
</feature>
<evidence type="ECO:0000313" key="8">
    <source>
        <dbReference type="Proteomes" id="UP000663888"/>
    </source>
</evidence>
<gene>
    <name evidence="7" type="ORF">RDB_LOCUS159674</name>
</gene>
<sequence length="512" mass="55473">MFSLSRHLKTQVENVTDTVTSIGTSGLRRANELTGGAIMPSAAAPVAERPNTAEIPPRDMSRGSRILSLDGGGVRGYSALILLEAFMLRVKLHYGTEEDILPADFFDLIIGTSTGGIMALMLGRMRMSVADCIRAYQTLSCKIFGGGLATTVLSGGLLGTGRGLGLGMGVVKGRELDNFFHMAMSSAVMGEPAMYDGAKMEKHVKRTIKDQPHTWDDEDALLEEKDSNNCHTAIVTACQANAVTPHLMRSYLRRDQPTSDKVTIWEAARATSAAPAFFAPITIGDKGVQYVDGAVSGHCNPATLAREEADHLWPGRENWLLLSLGTGAPAEVSLSGNLPQKLLGFIGLSSNTIQVHEGAARTYHQTYQTGHSPYIRLSVEHSIDSVRMDDHEKMPQIAAATTTYLSKEVTRQMLDHAVELAVGVTPILRRDLNRQTSLNRGPTVAINNQYGIITPPQSPPGVQQPFAYPHSNFSAQSMECAPPLYSVPYDDRKYPGPTDSPVQQIQQNMPTS</sequence>
<evidence type="ECO:0000256" key="4">
    <source>
        <dbReference type="PROSITE-ProRule" id="PRU01161"/>
    </source>
</evidence>
<accession>A0A8H3D151</accession>
<dbReference type="SUPFAM" id="SSF52151">
    <property type="entry name" value="FabD/lysophospholipase-like"/>
    <property type="match status" value="1"/>
</dbReference>
<dbReference type="AlphaFoldDB" id="A0A8H3D151"/>
<evidence type="ECO:0000256" key="5">
    <source>
        <dbReference type="SAM" id="MobiDB-lite"/>
    </source>
</evidence>
<keyword evidence="2 4" id="KW-0442">Lipid degradation</keyword>
<proteinExistence type="predicted"/>
<feature type="region of interest" description="Disordered" evidence="5">
    <location>
        <begin position="484"/>
        <end position="512"/>
    </location>
</feature>
<feature type="domain" description="PNPLA" evidence="6">
    <location>
        <begin position="67"/>
        <end position="306"/>
    </location>
</feature>
<dbReference type="GO" id="GO:0047499">
    <property type="term" value="F:calcium-independent phospholipase A2 activity"/>
    <property type="evidence" value="ECO:0007669"/>
    <property type="project" value="TreeGrafter"/>
</dbReference>
<dbReference type="EMBL" id="CAJMWX010001801">
    <property type="protein sequence ID" value="CAE6505904.1"/>
    <property type="molecule type" value="Genomic_DNA"/>
</dbReference>
<keyword evidence="1 4" id="KW-0378">Hydrolase</keyword>
<evidence type="ECO:0000259" key="6">
    <source>
        <dbReference type="PROSITE" id="PS51635"/>
    </source>
</evidence>
<reference evidence="7" key="1">
    <citation type="submission" date="2021-01" db="EMBL/GenBank/DDBJ databases">
        <authorList>
            <person name="Kaushik A."/>
        </authorList>
    </citation>
    <scope>NUCLEOTIDE SEQUENCE</scope>
    <source>
        <strain evidence="7">AG4-R118</strain>
    </source>
</reference>
<keyword evidence="3 4" id="KW-0443">Lipid metabolism</keyword>
<dbReference type="Gene3D" id="3.40.1090.10">
    <property type="entry name" value="Cytosolic phospholipase A2 catalytic domain"/>
    <property type="match status" value="1"/>
</dbReference>
<feature type="short sequence motif" description="GXGXXG" evidence="4">
    <location>
        <begin position="71"/>
        <end position="76"/>
    </location>
</feature>
<evidence type="ECO:0000256" key="3">
    <source>
        <dbReference type="ARBA" id="ARBA00023098"/>
    </source>
</evidence>
<dbReference type="PANTHER" id="PTHR24185:SF1">
    <property type="entry name" value="CALCIUM-INDEPENDENT PHOSPHOLIPASE A2-GAMMA"/>
    <property type="match status" value="1"/>
</dbReference>
<feature type="active site" description="Proton acceptor" evidence="4">
    <location>
        <position position="292"/>
    </location>
</feature>
<dbReference type="Proteomes" id="UP000663888">
    <property type="component" value="Unassembled WGS sequence"/>
</dbReference>
<comment type="caution">
    <text evidence="7">The sequence shown here is derived from an EMBL/GenBank/DDBJ whole genome shotgun (WGS) entry which is preliminary data.</text>
</comment>
<feature type="active site" description="Nucleophile" evidence="4">
    <location>
        <position position="113"/>
    </location>
</feature>
<dbReference type="InterPro" id="IPR016035">
    <property type="entry name" value="Acyl_Trfase/lysoPLipase"/>
</dbReference>